<organism evidence="2 3">
    <name type="scientific">Castanea mollissima</name>
    <name type="common">Chinese chestnut</name>
    <dbReference type="NCBI Taxonomy" id="60419"/>
    <lineage>
        <taxon>Eukaryota</taxon>
        <taxon>Viridiplantae</taxon>
        <taxon>Streptophyta</taxon>
        <taxon>Embryophyta</taxon>
        <taxon>Tracheophyta</taxon>
        <taxon>Spermatophyta</taxon>
        <taxon>Magnoliopsida</taxon>
        <taxon>eudicotyledons</taxon>
        <taxon>Gunneridae</taxon>
        <taxon>Pentapetalae</taxon>
        <taxon>rosids</taxon>
        <taxon>fabids</taxon>
        <taxon>Fagales</taxon>
        <taxon>Fagaceae</taxon>
        <taxon>Castanea</taxon>
    </lineage>
</organism>
<keyword evidence="3" id="KW-1185">Reference proteome</keyword>
<dbReference type="Pfam" id="PF00294">
    <property type="entry name" value="PfkB"/>
    <property type="match status" value="1"/>
</dbReference>
<dbReference type="Gene3D" id="3.40.1190.20">
    <property type="match status" value="1"/>
</dbReference>
<feature type="domain" description="Carbohydrate kinase PfkB" evidence="1">
    <location>
        <begin position="135"/>
        <end position="414"/>
    </location>
</feature>
<accession>A0A8J4VVN7</accession>
<dbReference type="PANTHER" id="PTHR47826">
    <property type="entry name" value="OS03G0164700 PROTEIN"/>
    <property type="match status" value="1"/>
</dbReference>
<reference evidence="2" key="1">
    <citation type="submission" date="2020-03" db="EMBL/GenBank/DDBJ databases">
        <title>Castanea mollissima Vanexum genome sequencing.</title>
        <authorList>
            <person name="Staton M."/>
        </authorList>
    </citation>
    <scope>NUCLEOTIDE SEQUENCE</scope>
    <source>
        <tissue evidence="2">Leaf</tissue>
    </source>
</reference>
<dbReference type="SUPFAM" id="SSF53613">
    <property type="entry name" value="Ribokinase-like"/>
    <property type="match status" value="1"/>
</dbReference>
<dbReference type="InterPro" id="IPR011611">
    <property type="entry name" value="PfkB_dom"/>
</dbReference>
<sequence>MPMIHHLTTTTTTTLFIKSSLPFAYHAPCQYEYDVHNHNQQNPRPRPRRRRSISQWSIPRCCVYPPTPTPTPRAKRSSNVGIISGKSKEIDVATLGNLCVDIVLNVPELPPKDPALRKLYMDRLSASPPDKQFWEAGGNCNMAIAAGRVGLDCITIGHVGDDIYGRFLLDVLHDEGISMVGMMTPTQQHSDHLLHAASSYQTLLCWVLVDPLQRHGFCSRADFSDQPAFSWLTTLSNQVKMAIQNSKILFCNGYGFDELSPHMLTSALQYAVEVGTCVFFDPGPRGHTLFNGTPQQQTAFSHFLTMSDVLLLTSDEAEALTGIKNPILAGQELLKKGVRTKWVIVKMGSRGSIIISMSSISCAPAFKVNVIDTVGCGDSFVAAIAFGFIHNMPMVNSLALANAVGAATAMGCGAGRNVATLQRVIELMKTAELNEDEEFWNELLAENVDTEEITFLSKFFVNGNNHQLNRIALQKVVSELLPKLESSPVEGKVPS</sequence>
<dbReference type="PANTHER" id="PTHR47826:SF1">
    <property type="entry name" value="OS03G0164700 PROTEIN"/>
    <property type="match status" value="1"/>
</dbReference>
<protein>
    <recommendedName>
        <fullName evidence="1">Carbohydrate kinase PfkB domain-containing protein</fullName>
    </recommendedName>
</protein>
<dbReference type="EMBL" id="JRKL02000334">
    <property type="protein sequence ID" value="KAF3972430.1"/>
    <property type="molecule type" value="Genomic_DNA"/>
</dbReference>
<dbReference type="InterPro" id="IPR029056">
    <property type="entry name" value="Ribokinase-like"/>
</dbReference>
<gene>
    <name evidence="2" type="ORF">CMV_004055</name>
</gene>
<dbReference type="Proteomes" id="UP000737018">
    <property type="component" value="Unassembled WGS sequence"/>
</dbReference>
<name>A0A8J4VVN7_9ROSI</name>
<evidence type="ECO:0000313" key="2">
    <source>
        <dbReference type="EMBL" id="KAF3972430.1"/>
    </source>
</evidence>
<evidence type="ECO:0000313" key="3">
    <source>
        <dbReference type="Proteomes" id="UP000737018"/>
    </source>
</evidence>
<proteinExistence type="predicted"/>
<evidence type="ECO:0000259" key="1">
    <source>
        <dbReference type="Pfam" id="PF00294"/>
    </source>
</evidence>
<dbReference type="OrthoDB" id="415590at2759"/>
<dbReference type="AlphaFoldDB" id="A0A8J4VVN7"/>
<comment type="caution">
    <text evidence="2">The sequence shown here is derived from an EMBL/GenBank/DDBJ whole genome shotgun (WGS) entry which is preliminary data.</text>
</comment>